<dbReference type="RefSeq" id="WP_190406503.1">
    <property type="nucleotide sequence ID" value="NZ_JACJRF010000009.1"/>
</dbReference>
<evidence type="ECO:0000313" key="2">
    <source>
        <dbReference type="EMBL" id="MBD2344044.1"/>
    </source>
</evidence>
<name>A0ABR8CM95_9NOST</name>
<keyword evidence="3" id="KW-1185">Reference proteome</keyword>
<proteinExistence type="predicted"/>
<reference evidence="2 3" key="1">
    <citation type="journal article" date="2020" name="ISME J.">
        <title>Comparative genomics reveals insights into cyanobacterial evolution and habitat adaptation.</title>
        <authorList>
            <person name="Chen M.Y."/>
            <person name="Teng W.K."/>
            <person name="Zhao L."/>
            <person name="Hu C.X."/>
            <person name="Zhou Y.K."/>
            <person name="Han B.P."/>
            <person name="Song L.R."/>
            <person name="Shu W.S."/>
        </authorList>
    </citation>
    <scope>NUCLEOTIDE SEQUENCE [LARGE SCALE GENOMIC DNA]</scope>
    <source>
        <strain evidence="2 3">FACHB-260</strain>
    </source>
</reference>
<dbReference type="EMBL" id="JACJRF010000009">
    <property type="protein sequence ID" value="MBD2344044.1"/>
    <property type="molecule type" value="Genomic_DNA"/>
</dbReference>
<dbReference type="Proteomes" id="UP000607281">
    <property type="component" value="Unassembled WGS sequence"/>
</dbReference>
<feature type="compositionally biased region" description="Polar residues" evidence="1">
    <location>
        <begin position="298"/>
        <end position="307"/>
    </location>
</feature>
<evidence type="ECO:0000256" key="1">
    <source>
        <dbReference type="SAM" id="MobiDB-lite"/>
    </source>
</evidence>
<evidence type="ECO:0000313" key="3">
    <source>
        <dbReference type="Proteomes" id="UP000607281"/>
    </source>
</evidence>
<gene>
    <name evidence="2" type="ORF">H6G18_07765</name>
</gene>
<feature type="region of interest" description="Disordered" evidence="1">
    <location>
        <begin position="282"/>
        <end position="307"/>
    </location>
</feature>
<protein>
    <submittedName>
        <fullName evidence="2">Uncharacterized protein</fullName>
    </submittedName>
</protein>
<comment type="caution">
    <text evidence="2">The sequence shown here is derived from an EMBL/GenBank/DDBJ whole genome shotgun (WGS) entry which is preliminary data.</text>
</comment>
<organism evidence="2 3">
    <name type="scientific">Anabaena subtropica FACHB-260</name>
    <dbReference type="NCBI Taxonomy" id="2692884"/>
    <lineage>
        <taxon>Bacteria</taxon>
        <taxon>Bacillati</taxon>
        <taxon>Cyanobacteriota</taxon>
        <taxon>Cyanophyceae</taxon>
        <taxon>Nostocales</taxon>
        <taxon>Nostocaceae</taxon>
        <taxon>Anabaena</taxon>
    </lineage>
</organism>
<sequence>MMQSNTLRLLETILDDAIKSKKRDEPARNVLLNAMKLPGDPKNILDFYLILKKAEEEAKKLNNIPKIDRYIQVIDGLHQLFVVNHLWSTGWHTFADYIESRNVLNTLDALANYCHAQKGTVFLDIDFLGKLNVEVESLRKKIINSDLSQQLKNYLINKIEDILQALCRYSIDGTEGLEKTAKSLVTDLVIVDNELKDDDKNNVTYKGFKAFILSLVLCIQPPSVYDIIGAVPDITEFWMPKIEELTNGKEKIEKLIDDGLSIQAIFEKASEIFSIDSTKKLSGKEQKALPPSKENIEKNTLNTENKA</sequence>
<accession>A0ABR8CM95</accession>